<keyword evidence="1" id="KW-0963">Cytoplasm</keyword>
<evidence type="ECO:0000313" key="3">
    <source>
        <dbReference type="Proteomes" id="UP000825729"/>
    </source>
</evidence>
<evidence type="ECO:0000256" key="1">
    <source>
        <dbReference type="RuleBase" id="RU365010"/>
    </source>
</evidence>
<keyword evidence="3" id="KW-1185">Reference proteome</keyword>
<dbReference type="InterPro" id="IPR001372">
    <property type="entry name" value="Dynein_light_chain_typ-1/2"/>
</dbReference>
<dbReference type="GO" id="GO:0007017">
    <property type="term" value="P:microtubule-based process"/>
    <property type="evidence" value="ECO:0007669"/>
    <property type="project" value="InterPro"/>
</dbReference>
<dbReference type="GO" id="GO:0045505">
    <property type="term" value="F:dynein intermediate chain binding"/>
    <property type="evidence" value="ECO:0007669"/>
    <property type="project" value="TreeGrafter"/>
</dbReference>
<dbReference type="Proteomes" id="UP000825729">
    <property type="component" value="Unassembled WGS sequence"/>
</dbReference>
<gene>
    <name evidence="2" type="ORF">H6P81_005980</name>
</gene>
<evidence type="ECO:0000313" key="2">
    <source>
        <dbReference type="EMBL" id="KAG9453076.1"/>
    </source>
</evidence>
<proteinExistence type="inferred from homology"/>
<keyword evidence="1" id="KW-0243">Dynein</keyword>
<dbReference type="Gene3D" id="3.30.740.10">
    <property type="entry name" value="Protein Inhibitor Of Neuronal Nitric Oxide Synthase"/>
    <property type="match status" value="1"/>
</dbReference>
<name>A0AAV7EZR3_ARIFI</name>
<dbReference type="PANTHER" id="PTHR11886">
    <property type="entry name" value="DYNEIN LIGHT CHAIN"/>
    <property type="match status" value="1"/>
</dbReference>
<dbReference type="InterPro" id="IPR037177">
    <property type="entry name" value="DLC_sf"/>
</dbReference>
<comment type="caution">
    <text evidence="2">The sequence shown here is derived from an EMBL/GenBank/DDBJ whole genome shotgun (WGS) entry which is preliminary data.</text>
</comment>
<comment type="subcellular location">
    <subcellularLocation>
        <location evidence="1">Cytoplasm</location>
        <location evidence="1">Cytoskeleton</location>
    </subcellularLocation>
</comment>
<protein>
    <recommendedName>
        <fullName evidence="1">Dynein light chain</fullName>
    </recommendedName>
</protein>
<dbReference type="GO" id="GO:0005874">
    <property type="term" value="C:microtubule"/>
    <property type="evidence" value="ECO:0007669"/>
    <property type="project" value="UniProtKB-KW"/>
</dbReference>
<dbReference type="FunFam" id="3.30.740.10:FF:000004">
    <property type="entry name" value="Dynein light chain"/>
    <property type="match status" value="1"/>
</dbReference>
<dbReference type="EMBL" id="JAINDJ010000003">
    <property type="protein sequence ID" value="KAG9453076.1"/>
    <property type="molecule type" value="Genomic_DNA"/>
</dbReference>
<organism evidence="2 3">
    <name type="scientific">Aristolochia fimbriata</name>
    <name type="common">White veined hardy Dutchman's pipe vine</name>
    <dbReference type="NCBI Taxonomy" id="158543"/>
    <lineage>
        <taxon>Eukaryota</taxon>
        <taxon>Viridiplantae</taxon>
        <taxon>Streptophyta</taxon>
        <taxon>Embryophyta</taxon>
        <taxon>Tracheophyta</taxon>
        <taxon>Spermatophyta</taxon>
        <taxon>Magnoliopsida</taxon>
        <taxon>Magnoliidae</taxon>
        <taxon>Piperales</taxon>
        <taxon>Aristolochiaceae</taxon>
        <taxon>Aristolochia</taxon>
    </lineage>
</organism>
<dbReference type="AlphaFoldDB" id="A0AAV7EZR3"/>
<sequence length="121" mass="13985">MLEGRGIVREADMPKKMQAHAMELAYQALDLHEVFDCKSIARHIKQKLDEAYGQTWQCVVGVDFGSCITHLRGTFIFFRVETMEFLVFKDGMDRVNESKEEAVRVPREEEDLISKSCCLRP</sequence>
<reference evidence="2 3" key="1">
    <citation type="submission" date="2021-07" db="EMBL/GenBank/DDBJ databases">
        <title>The Aristolochia fimbriata genome: insights into angiosperm evolution, floral development and chemical biosynthesis.</title>
        <authorList>
            <person name="Jiao Y."/>
        </authorList>
    </citation>
    <scope>NUCLEOTIDE SEQUENCE [LARGE SCALE GENOMIC DNA]</scope>
    <source>
        <strain evidence="2">IBCAS-2021</strain>
        <tissue evidence="2">Leaf</tissue>
    </source>
</reference>
<dbReference type="GO" id="GO:0005868">
    <property type="term" value="C:cytoplasmic dynein complex"/>
    <property type="evidence" value="ECO:0007669"/>
    <property type="project" value="TreeGrafter"/>
</dbReference>
<keyword evidence="1" id="KW-0493">Microtubule</keyword>
<keyword evidence="1" id="KW-0206">Cytoskeleton</keyword>
<dbReference type="PANTHER" id="PTHR11886:SF85">
    <property type="entry name" value="DYNEIN LIGHT CHAIN"/>
    <property type="match status" value="1"/>
</dbReference>
<dbReference type="SMART" id="SM01375">
    <property type="entry name" value="Dynein_light"/>
    <property type="match status" value="1"/>
</dbReference>
<dbReference type="SUPFAM" id="SSF54648">
    <property type="entry name" value="DLC"/>
    <property type="match status" value="1"/>
</dbReference>
<keyword evidence="1" id="KW-0505">Motor protein</keyword>
<accession>A0AAV7EZR3</accession>
<dbReference type="Pfam" id="PF01221">
    <property type="entry name" value="Dynein_light"/>
    <property type="match status" value="1"/>
</dbReference>
<comment type="similarity">
    <text evidence="1">Belongs to the dynein light chain family.</text>
</comment>